<dbReference type="EMBL" id="JADBGI010000011">
    <property type="protein sequence ID" value="MBE2999942.1"/>
    <property type="molecule type" value="Genomic_DNA"/>
</dbReference>
<comment type="caution">
    <text evidence="1">The sequence shown here is derived from an EMBL/GenBank/DDBJ whole genome shotgun (WGS) entry which is preliminary data.</text>
</comment>
<dbReference type="InterPro" id="IPR015943">
    <property type="entry name" value="WD40/YVTN_repeat-like_dom_sf"/>
</dbReference>
<evidence type="ECO:0000313" key="1">
    <source>
        <dbReference type="EMBL" id="MBE2999942.1"/>
    </source>
</evidence>
<accession>A0ABR9P7Z7</accession>
<dbReference type="PROSITE" id="PS51257">
    <property type="entry name" value="PROKAR_LIPOPROTEIN"/>
    <property type="match status" value="1"/>
</dbReference>
<keyword evidence="2" id="KW-1185">Reference proteome</keyword>
<dbReference type="InterPro" id="IPR011047">
    <property type="entry name" value="Quinoprotein_ADH-like_sf"/>
</dbReference>
<sequence length="476" mass="51405">MPTKRALCAAALLPLLYACTLLKPSEEHATLDNSPQELDVPTSVTSVGWDWQPPDKTSITHVSPTQHGVAAMVDDGIVALAGDTGEEHWHYRRPEEPITSAAVTPDGSKVMLSYAGDHTDEEDEDEPPAQNEIVLLDAATGDIINEHTADFAPHSGGGLDGNVHRENGRDPGIITDEARVIQDSDGGEHGDIVAYSLEGGEELWRLSPEVEQGPEHAEPVLSHGFPAQDTLILSLLFTDQEGEGAASPDNPRDYTFALAGVDAETGSDLWQREAFGQSQVDYPITSTTLDHEGHHAFTSVDFTDHEQEWVLNSETGDLATDTDFISGHDGDIIGAVDDQLVTVHEGEDEEEVQYSYEDLSGDTRDLVSVEAPTARRLNETFIVPLADGLAWLDVNQQDDFSWDPAQIVVTDKSNGNTETLDLEGLMVEEDRGHDGTPPHSMFPDPEAMTLAPGSLVVQGERDEDGSPTDTLVGVVP</sequence>
<dbReference type="SUPFAM" id="SSF50998">
    <property type="entry name" value="Quinoprotein alcohol dehydrogenase-like"/>
    <property type="match status" value="1"/>
</dbReference>
<reference evidence="1 2" key="1">
    <citation type="submission" date="2020-09" db="EMBL/GenBank/DDBJ databases">
        <title>Diversity and distribution of actinomycetes associated with coral in the coast of Hainan.</title>
        <authorList>
            <person name="Li F."/>
        </authorList>
    </citation>
    <scope>NUCLEOTIDE SEQUENCE [LARGE SCALE GENOMIC DNA]</scope>
    <source>
        <strain evidence="1 2">HNM0947</strain>
    </source>
</reference>
<name>A0ABR9P7Z7_9ACTN</name>
<dbReference type="Gene3D" id="2.130.10.10">
    <property type="entry name" value="YVTN repeat-like/Quinoprotein amine dehydrogenase"/>
    <property type="match status" value="1"/>
</dbReference>
<organism evidence="1 2">
    <name type="scientific">Nocardiopsis coralli</name>
    <dbReference type="NCBI Taxonomy" id="2772213"/>
    <lineage>
        <taxon>Bacteria</taxon>
        <taxon>Bacillati</taxon>
        <taxon>Actinomycetota</taxon>
        <taxon>Actinomycetes</taxon>
        <taxon>Streptosporangiales</taxon>
        <taxon>Nocardiopsidaceae</taxon>
        <taxon>Nocardiopsis</taxon>
    </lineage>
</organism>
<proteinExistence type="predicted"/>
<dbReference type="Proteomes" id="UP000806528">
    <property type="component" value="Unassembled WGS sequence"/>
</dbReference>
<dbReference type="RefSeq" id="WP_193122543.1">
    <property type="nucleotide sequence ID" value="NZ_JADBGI010000011.1"/>
</dbReference>
<evidence type="ECO:0000313" key="2">
    <source>
        <dbReference type="Proteomes" id="UP000806528"/>
    </source>
</evidence>
<protein>
    <submittedName>
        <fullName evidence="1">PQQ-binding-like beta-propeller repeat protein</fullName>
    </submittedName>
</protein>
<gene>
    <name evidence="1" type="ORF">IDM40_14675</name>
</gene>